<name>A0ABV5WIG1_9BACI</name>
<organism evidence="6 7">
    <name type="scientific">Ectobacillus funiculus</name>
    <dbReference type="NCBI Taxonomy" id="137993"/>
    <lineage>
        <taxon>Bacteria</taxon>
        <taxon>Bacillati</taxon>
        <taxon>Bacillota</taxon>
        <taxon>Bacilli</taxon>
        <taxon>Bacillales</taxon>
        <taxon>Bacillaceae</taxon>
        <taxon>Ectobacillus</taxon>
    </lineage>
</organism>
<gene>
    <name evidence="6" type="ORF">ACFFMS_18640</name>
</gene>
<accession>A0ABV5WIG1</accession>
<comment type="caution">
    <text evidence="6">The sequence shown here is derived from an EMBL/GenBank/DDBJ whole genome shotgun (WGS) entry which is preliminary data.</text>
</comment>
<evidence type="ECO:0000256" key="3">
    <source>
        <dbReference type="ARBA" id="ARBA00022729"/>
    </source>
</evidence>
<keyword evidence="3" id="KW-0732">Signal</keyword>
<evidence type="ECO:0000256" key="2">
    <source>
        <dbReference type="ARBA" id="ARBA00007639"/>
    </source>
</evidence>
<proteinExistence type="inferred from homology"/>
<keyword evidence="7" id="KW-1185">Reference proteome</keyword>
<keyword evidence="4" id="KW-0472">Membrane</keyword>
<comment type="subcellular location">
    <subcellularLocation>
        <location evidence="1">Cell envelope</location>
    </subcellularLocation>
</comment>
<evidence type="ECO:0000259" key="5">
    <source>
        <dbReference type="Pfam" id="PF13407"/>
    </source>
</evidence>
<dbReference type="Pfam" id="PF13407">
    <property type="entry name" value="Peripla_BP_4"/>
    <property type="match status" value="1"/>
</dbReference>
<reference evidence="6 7" key="1">
    <citation type="submission" date="2024-09" db="EMBL/GenBank/DDBJ databases">
        <authorList>
            <person name="Sun Q."/>
            <person name="Mori K."/>
        </authorList>
    </citation>
    <scope>NUCLEOTIDE SEQUENCE [LARGE SCALE GENOMIC DNA]</scope>
    <source>
        <strain evidence="6 7">JCM 11201</strain>
    </source>
</reference>
<feature type="domain" description="Periplasmic binding protein" evidence="5">
    <location>
        <begin position="35"/>
        <end position="287"/>
    </location>
</feature>
<sequence>MVRKGWMFLLVAIVFFSILIGYIVTSPERDNKPKIVVVLRTLNLEYWQMVRSGAEQAFHDFNIDGKVIAPNSELQVKEQITILKNALEENPDALIVAPNQPPAVIPVLKEYKTNNIPVMIVDTETDWNGQTAFIGTDPYTLGRKSGELLASMLQPGDQVALIGETLFTSRESVRMRSAREALQNAGVEIITEQVVDTERGKIRSVMGNVLKKFPDIKGVFAANDEIALYSLEEIKEKGFQIPVVGTDGISDIMEDIEEGSLDATVAQNPYDMGYLSVERALKAIKGEPGQKRIDSGVDLITQDNAKQRLDFMKDIRINAVSRKANGSYWWEE</sequence>
<dbReference type="Gene3D" id="3.40.50.2300">
    <property type="match status" value="2"/>
</dbReference>
<keyword evidence="4" id="KW-1133">Transmembrane helix</keyword>
<evidence type="ECO:0000313" key="6">
    <source>
        <dbReference type="EMBL" id="MFB9760359.1"/>
    </source>
</evidence>
<dbReference type="EMBL" id="JBHMAF010000133">
    <property type="protein sequence ID" value="MFB9760359.1"/>
    <property type="molecule type" value="Genomic_DNA"/>
</dbReference>
<dbReference type="RefSeq" id="WP_379950674.1">
    <property type="nucleotide sequence ID" value="NZ_JBHMAF010000133.1"/>
</dbReference>
<feature type="transmembrane region" description="Helical" evidence="4">
    <location>
        <begin position="6"/>
        <end position="24"/>
    </location>
</feature>
<dbReference type="InterPro" id="IPR025997">
    <property type="entry name" value="SBP_2_dom"/>
</dbReference>
<evidence type="ECO:0000256" key="4">
    <source>
        <dbReference type="SAM" id="Phobius"/>
    </source>
</evidence>
<dbReference type="PANTHER" id="PTHR46847:SF1">
    <property type="entry name" value="D-ALLOSE-BINDING PERIPLASMIC PROTEIN-RELATED"/>
    <property type="match status" value="1"/>
</dbReference>
<evidence type="ECO:0000256" key="1">
    <source>
        <dbReference type="ARBA" id="ARBA00004196"/>
    </source>
</evidence>
<evidence type="ECO:0000313" key="7">
    <source>
        <dbReference type="Proteomes" id="UP001589609"/>
    </source>
</evidence>
<dbReference type="PANTHER" id="PTHR46847">
    <property type="entry name" value="D-ALLOSE-BINDING PERIPLASMIC PROTEIN-RELATED"/>
    <property type="match status" value="1"/>
</dbReference>
<dbReference type="SUPFAM" id="SSF53822">
    <property type="entry name" value="Periplasmic binding protein-like I"/>
    <property type="match status" value="1"/>
</dbReference>
<dbReference type="Proteomes" id="UP001589609">
    <property type="component" value="Unassembled WGS sequence"/>
</dbReference>
<dbReference type="InterPro" id="IPR028082">
    <property type="entry name" value="Peripla_BP_I"/>
</dbReference>
<protein>
    <submittedName>
        <fullName evidence="6">Sugar ABC transporter substrate-binding protein</fullName>
    </submittedName>
</protein>
<keyword evidence="4" id="KW-0812">Transmembrane</keyword>
<comment type="similarity">
    <text evidence="2">Belongs to the bacterial solute-binding protein 2 family.</text>
</comment>
<dbReference type="CDD" id="cd01536">
    <property type="entry name" value="PBP1_ABC_sugar_binding-like"/>
    <property type="match status" value="1"/>
</dbReference>